<evidence type="ECO:0000256" key="1">
    <source>
        <dbReference type="SAM" id="Coils"/>
    </source>
</evidence>
<dbReference type="PANTHER" id="PTHR13282:SF6">
    <property type="entry name" value="PROTEIN FAM32A"/>
    <property type="match status" value="1"/>
</dbReference>
<reference evidence="2" key="1">
    <citation type="submission" date="2021-06" db="EMBL/GenBank/DDBJ databases">
        <authorList>
            <person name="Kallberg Y."/>
            <person name="Tangrot J."/>
            <person name="Rosling A."/>
        </authorList>
    </citation>
    <scope>NUCLEOTIDE SEQUENCE</scope>
    <source>
        <strain evidence="2">BR232B</strain>
    </source>
</reference>
<protein>
    <submittedName>
        <fullName evidence="2">417_t:CDS:1</fullName>
    </submittedName>
</protein>
<evidence type="ECO:0000313" key="3">
    <source>
        <dbReference type="Proteomes" id="UP000789739"/>
    </source>
</evidence>
<proteinExistence type="predicted"/>
<dbReference type="EMBL" id="CAJVPI010000003">
    <property type="protein sequence ID" value="CAG8451564.1"/>
    <property type="molecule type" value="Genomic_DNA"/>
</dbReference>
<name>A0A9N8YTF1_9GLOM</name>
<dbReference type="OrthoDB" id="205403at2759"/>
<evidence type="ECO:0000313" key="2">
    <source>
        <dbReference type="EMBL" id="CAG8451564.1"/>
    </source>
</evidence>
<accession>A0A9N8YTF1</accession>
<keyword evidence="1" id="KW-0175">Coiled coil</keyword>
<sequence length="168" mass="19070">MAKSQKSKHIVVAASGKGLYPTGTSAKNRHATIQMGTFKYTPVVFKPQHCDNIIQTFKMSEYDNLPGGVLQLKGGSNRIKKKKKKSKKDKEKVESIAKELLSSEKPQTPIRVVAKTEAERKFEEIQRQRLEEKVQKAAQKSHRERVAELNRKLEEMTEHYDIPKVGPG</sequence>
<dbReference type="Proteomes" id="UP000789739">
    <property type="component" value="Unassembled WGS sequence"/>
</dbReference>
<dbReference type="PANTHER" id="PTHR13282">
    <property type="entry name" value="PROTEIN FAM32A"/>
    <property type="match status" value="1"/>
</dbReference>
<organism evidence="2 3">
    <name type="scientific">Paraglomus brasilianum</name>
    <dbReference type="NCBI Taxonomy" id="144538"/>
    <lineage>
        <taxon>Eukaryota</taxon>
        <taxon>Fungi</taxon>
        <taxon>Fungi incertae sedis</taxon>
        <taxon>Mucoromycota</taxon>
        <taxon>Glomeromycotina</taxon>
        <taxon>Glomeromycetes</taxon>
        <taxon>Paraglomerales</taxon>
        <taxon>Paraglomeraceae</taxon>
        <taxon>Paraglomus</taxon>
    </lineage>
</organism>
<dbReference type="Pfam" id="PF08555">
    <property type="entry name" value="FAM32A"/>
    <property type="match status" value="1"/>
</dbReference>
<gene>
    <name evidence="2" type="ORF">PBRASI_LOCUS64</name>
</gene>
<keyword evidence="3" id="KW-1185">Reference proteome</keyword>
<dbReference type="InterPro" id="IPR013865">
    <property type="entry name" value="FAM32A"/>
</dbReference>
<comment type="caution">
    <text evidence="2">The sequence shown here is derived from an EMBL/GenBank/DDBJ whole genome shotgun (WGS) entry which is preliminary data.</text>
</comment>
<dbReference type="AlphaFoldDB" id="A0A9N8YTF1"/>
<dbReference type="GO" id="GO:0005730">
    <property type="term" value="C:nucleolus"/>
    <property type="evidence" value="ECO:0007669"/>
    <property type="project" value="TreeGrafter"/>
</dbReference>
<feature type="coiled-coil region" evidence="1">
    <location>
        <begin position="113"/>
        <end position="159"/>
    </location>
</feature>